<dbReference type="EMBL" id="JASNQZ010000015">
    <property type="protein sequence ID" value="KAL0945879.1"/>
    <property type="molecule type" value="Genomic_DNA"/>
</dbReference>
<evidence type="ECO:0000256" key="13">
    <source>
        <dbReference type="ARBA" id="ARBA00023288"/>
    </source>
</evidence>
<reference evidence="18" key="1">
    <citation type="submission" date="2024-06" db="EMBL/GenBank/DDBJ databases">
        <title>Multi-omics analyses provide insights into the biosynthesis of the anticancer antibiotic pleurotin in Hohenbuehelia grisea.</title>
        <authorList>
            <person name="Weaver J.A."/>
            <person name="Alberti F."/>
        </authorList>
    </citation>
    <scope>NUCLEOTIDE SEQUENCE [LARGE SCALE GENOMIC DNA]</scope>
    <source>
        <strain evidence="18">T-177</strain>
    </source>
</reference>
<name>A0ABR3IRH2_9AGAR</name>
<accession>A0ABR3IRH2</accession>
<dbReference type="Proteomes" id="UP001556367">
    <property type="component" value="Unassembled WGS sequence"/>
</dbReference>
<feature type="signal peptide" evidence="15">
    <location>
        <begin position="1"/>
        <end position="17"/>
    </location>
</feature>
<gene>
    <name evidence="17" type="ORF">HGRIS_012162</name>
</gene>
<evidence type="ECO:0000256" key="4">
    <source>
        <dbReference type="ARBA" id="ARBA00022475"/>
    </source>
</evidence>
<keyword evidence="8 15" id="KW-0732">Signal</keyword>
<feature type="chain" id="PRO_5046263237" description="CFEM domain-containing protein" evidence="15">
    <location>
        <begin position="18"/>
        <end position="163"/>
    </location>
</feature>
<organism evidence="17 18">
    <name type="scientific">Hohenbuehelia grisea</name>
    <dbReference type="NCBI Taxonomy" id="104357"/>
    <lineage>
        <taxon>Eukaryota</taxon>
        <taxon>Fungi</taxon>
        <taxon>Dikarya</taxon>
        <taxon>Basidiomycota</taxon>
        <taxon>Agaricomycotina</taxon>
        <taxon>Agaricomycetes</taxon>
        <taxon>Agaricomycetidae</taxon>
        <taxon>Agaricales</taxon>
        <taxon>Pleurotineae</taxon>
        <taxon>Pleurotaceae</taxon>
        <taxon>Hohenbuehelia</taxon>
    </lineage>
</organism>
<evidence type="ECO:0000256" key="7">
    <source>
        <dbReference type="ARBA" id="ARBA00022723"/>
    </source>
</evidence>
<protein>
    <recommendedName>
        <fullName evidence="16">CFEM domain-containing protein</fullName>
    </recommendedName>
</protein>
<evidence type="ECO:0000256" key="14">
    <source>
        <dbReference type="SAM" id="MobiDB-lite"/>
    </source>
</evidence>
<keyword evidence="13" id="KW-0449">Lipoprotein</keyword>
<dbReference type="PROSITE" id="PS52012">
    <property type="entry name" value="CFEM"/>
    <property type="match status" value="1"/>
</dbReference>
<feature type="region of interest" description="Disordered" evidence="14">
    <location>
        <begin position="90"/>
        <end position="137"/>
    </location>
</feature>
<comment type="similarity">
    <text evidence="3">Belongs to the RBT5 family.</text>
</comment>
<evidence type="ECO:0000256" key="9">
    <source>
        <dbReference type="ARBA" id="ARBA00023004"/>
    </source>
</evidence>
<evidence type="ECO:0000259" key="16">
    <source>
        <dbReference type="PROSITE" id="PS52012"/>
    </source>
</evidence>
<dbReference type="PANTHER" id="PTHR37928:SF2">
    <property type="entry name" value="GPI ANCHORED CFEM DOMAIN PROTEIN (AFU_ORTHOLOGUE AFUA_6G10580)"/>
    <property type="match status" value="1"/>
</dbReference>
<evidence type="ECO:0000256" key="10">
    <source>
        <dbReference type="ARBA" id="ARBA00023136"/>
    </source>
</evidence>
<evidence type="ECO:0000256" key="8">
    <source>
        <dbReference type="ARBA" id="ARBA00022729"/>
    </source>
</evidence>
<evidence type="ECO:0000256" key="2">
    <source>
        <dbReference type="ARBA" id="ARBA00004613"/>
    </source>
</evidence>
<keyword evidence="4" id="KW-1003">Cell membrane</keyword>
<dbReference type="Pfam" id="PF05730">
    <property type="entry name" value="CFEM"/>
    <property type="match status" value="1"/>
</dbReference>
<proteinExistence type="inferred from homology"/>
<keyword evidence="10" id="KW-0472">Membrane</keyword>
<evidence type="ECO:0000256" key="1">
    <source>
        <dbReference type="ARBA" id="ARBA00004609"/>
    </source>
</evidence>
<keyword evidence="12" id="KW-0325">Glycoprotein</keyword>
<feature type="domain" description="CFEM" evidence="16">
    <location>
        <begin position="1"/>
        <end position="110"/>
    </location>
</feature>
<feature type="compositionally biased region" description="Low complexity" evidence="14">
    <location>
        <begin position="93"/>
        <end position="137"/>
    </location>
</feature>
<evidence type="ECO:0000256" key="11">
    <source>
        <dbReference type="ARBA" id="ARBA00023157"/>
    </source>
</evidence>
<comment type="subcellular location">
    <subcellularLocation>
        <location evidence="1">Cell membrane</location>
        <topology evidence="1">Lipid-anchor</topology>
        <topology evidence="1">GPI-anchor</topology>
    </subcellularLocation>
    <subcellularLocation>
        <location evidence="2">Secreted</location>
    </subcellularLocation>
</comment>
<evidence type="ECO:0000256" key="5">
    <source>
        <dbReference type="ARBA" id="ARBA00022525"/>
    </source>
</evidence>
<evidence type="ECO:0000256" key="3">
    <source>
        <dbReference type="ARBA" id="ARBA00010031"/>
    </source>
</evidence>
<keyword evidence="5" id="KW-0964">Secreted</keyword>
<dbReference type="PANTHER" id="PTHR37928">
    <property type="entry name" value="CFEM DOMAIN PROTEIN (AFU_ORTHOLOGUE AFUA_6G14090)"/>
    <property type="match status" value="1"/>
</dbReference>
<dbReference type="InterPro" id="IPR051735">
    <property type="entry name" value="CFEM_domain"/>
</dbReference>
<keyword evidence="9" id="KW-0408">Iron</keyword>
<keyword evidence="7" id="KW-0479">Metal-binding</keyword>
<sequence length="163" mass="15513">MQFTLFALAAFAASVAAQDLSQIPECALPCLLGADTSGCSGPTDIKCLCAKPEFVATTTKCIQGACTNPSELEKANSVSRQTCEAAGVTLPDPSASASSSASASASASSGASSSASAPTTSATTPASTPAASPAASGNGNGAISNSFSAVAGLAAFGLAALAL</sequence>
<dbReference type="SMART" id="SM00747">
    <property type="entry name" value="CFEM"/>
    <property type="match status" value="1"/>
</dbReference>
<keyword evidence="18" id="KW-1185">Reference proteome</keyword>
<comment type="caution">
    <text evidence="17">The sequence shown here is derived from an EMBL/GenBank/DDBJ whole genome shotgun (WGS) entry which is preliminary data.</text>
</comment>
<keyword evidence="6" id="KW-0349">Heme</keyword>
<evidence type="ECO:0000256" key="12">
    <source>
        <dbReference type="ARBA" id="ARBA00023180"/>
    </source>
</evidence>
<evidence type="ECO:0000256" key="6">
    <source>
        <dbReference type="ARBA" id="ARBA00022617"/>
    </source>
</evidence>
<evidence type="ECO:0000256" key="15">
    <source>
        <dbReference type="SAM" id="SignalP"/>
    </source>
</evidence>
<evidence type="ECO:0000313" key="18">
    <source>
        <dbReference type="Proteomes" id="UP001556367"/>
    </source>
</evidence>
<keyword evidence="11" id="KW-1015">Disulfide bond</keyword>
<evidence type="ECO:0000313" key="17">
    <source>
        <dbReference type="EMBL" id="KAL0945879.1"/>
    </source>
</evidence>
<dbReference type="InterPro" id="IPR008427">
    <property type="entry name" value="Extracellular_membr_CFEM_dom"/>
</dbReference>